<dbReference type="CDD" id="cd00519">
    <property type="entry name" value="Lipase_3"/>
    <property type="match status" value="1"/>
</dbReference>
<name>A0A1E3NZL9_WICAA</name>
<keyword evidence="11" id="KW-0378">Hydrolase</keyword>
<evidence type="ECO:0000256" key="20">
    <source>
        <dbReference type="ARBA" id="ARBA00029828"/>
    </source>
</evidence>
<dbReference type="FunFam" id="3.40.50.1820:FF:000129">
    <property type="entry name" value="Autophagy related lipase Atg15, putative"/>
    <property type="match status" value="1"/>
</dbReference>
<keyword evidence="17 22" id="KW-0472">Membrane</keyword>
<evidence type="ECO:0000256" key="21">
    <source>
        <dbReference type="SAM" id="MobiDB-lite"/>
    </source>
</evidence>
<evidence type="ECO:0000256" key="11">
    <source>
        <dbReference type="ARBA" id="ARBA00022801"/>
    </source>
</evidence>
<sequence>MTSPLLGEKQPLITRAKRDRTRLHYIILSTVLVIIVLIYHLLFRLSYNITGYSWDPLPLFKDPQQRGADTTHQKFQLKHIYHHGVSRDHSVHKRLDITPEFISKHSLHLLSNANLEDWSTKRHVGESPWTVNLPSKSNKIVLKRLADRDPDSVESYLDYAREAGSEEVSKIHLDWVDDEVDAPNVTDKDTVITLALMSSNAYVEVPETGDWRDVGWNKSISHGWNETGVRGQIFVSDDNSTVVISYKGTSAAYLSGSGNDETVPQDKDNDNLLFSCCCARVSYMWTTVCDCYRKSYTCDQKCLEKELRRKDRYYQAAMDVYKNVTKEYPNANIWVTGHSLGGALSSLIGRTFGVPAVTFEAPGELLATRRLHLPMPPGLPAYMEGIWHFGHTADPIFMGVCNGASSACSVGGYAMETQCHSGKQCVYDVVTDKGWHVNMMNHRIHTVIDEILQEYNNTAPCIETPPCRDCFNWNFVADGHKKESSSTSSTSTSSTAAPTATNEPECKKRTWYGRCYEWDDDDKSSSTSGTTLTSTNAAPTATNKPECKKRAWYGRCNKWDDDDDNESSSTIGTTL</sequence>
<dbReference type="GO" id="GO:0005783">
    <property type="term" value="C:endoplasmic reticulum"/>
    <property type="evidence" value="ECO:0007669"/>
    <property type="project" value="EnsemblFungi"/>
</dbReference>
<dbReference type="GO" id="GO:0034727">
    <property type="term" value="P:piecemeal microautophagy of the nucleus"/>
    <property type="evidence" value="ECO:0007669"/>
    <property type="project" value="EnsemblFungi"/>
</dbReference>
<dbReference type="RefSeq" id="XP_019037810.1">
    <property type="nucleotide sequence ID" value="XM_019186398.1"/>
</dbReference>
<feature type="transmembrane region" description="Helical" evidence="22">
    <location>
        <begin position="23"/>
        <end position="43"/>
    </location>
</feature>
<evidence type="ECO:0000313" key="25">
    <source>
        <dbReference type="Proteomes" id="UP000094112"/>
    </source>
</evidence>
<evidence type="ECO:0000256" key="3">
    <source>
        <dbReference type="ARBA" id="ARBA00004343"/>
    </source>
</evidence>
<dbReference type="GeneID" id="30203644"/>
<feature type="region of interest" description="Disordered" evidence="21">
    <location>
        <begin position="481"/>
        <end position="502"/>
    </location>
</feature>
<keyword evidence="9 22" id="KW-0812">Transmembrane</keyword>
<feature type="compositionally biased region" description="Low complexity" evidence="21">
    <location>
        <begin position="525"/>
        <end position="535"/>
    </location>
</feature>
<evidence type="ECO:0000256" key="8">
    <source>
        <dbReference type="ARBA" id="ARBA00019241"/>
    </source>
</evidence>
<dbReference type="GO" id="GO:0034496">
    <property type="term" value="P:multivesicular body membrane disassembly"/>
    <property type="evidence" value="ECO:0007669"/>
    <property type="project" value="EnsemblFungi"/>
</dbReference>
<dbReference type="PANTHER" id="PTHR47175">
    <property type="entry name" value="LIPASE ATG15-RELATED"/>
    <property type="match status" value="1"/>
</dbReference>
<dbReference type="GO" id="GO:0006660">
    <property type="term" value="P:phosphatidylserine catabolic process"/>
    <property type="evidence" value="ECO:0007669"/>
    <property type="project" value="EnsemblFungi"/>
</dbReference>
<keyword evidence="12" id="KW-0442">Lipid degradation</keyword>
<evidence type="ECO:0000256" key="18">
    <source>
        <dbReference type="ARBA" id="ARBA00023180"/>
    </source>
</evidence>
<evidence type="ECO:0000256" key="15">
    <source>
        <dbReference type="ARBA" id="ARBA00023006"/>
    </source>
</evidence>
<proteinExistence type="inferred from homology"/>
<keyword evidence="25" id="KW-1185">Reference proteome</keyword>
<dbReference type="Pfam" id="PF01764">
    <property type="entry name" value="Lipase_3"/>
    <property type="match status" value="1"/>
</dbReference>
<gene>
    <name evidence="24" type="ORF">WICANDRAFT_93048</name>
</gene>
<evidence type="ECO:0000259" key="23">
    <source>
        <dbReference type="Pfam" id="PF01764"/>
    </source>
</evidence>
<keyword evidence="15" id="KW-0072">Autophagy</keyword>
<accession>A0A1E3NZL9</accession>
<feature type="non-terminal residue" evidence="24">
    <location>
        <position position="575"/>
    </location>
</feature>
<dbReference type="EC" id="3.1.1.3" evidence="6"/>
<dbReference type="GO" id="GO:0005774">
    <property type="term" value="C:vacuolar membrane"/>
    <property type="evidence" value="ECO:0007669"/>
    <property type="project" value="EnsemblFungi"/>
</dbReference>
<dbReference type="GO" id="GO:0000425">
    <property type="term" value="P:pexophagy"/>
    <property type="evidence" value="ECO:0007669"/>
    <property type="project" value="EnsemblFungi"/>
</dbReference>
<dbReference type="InterPro" id="IPR002921">
    <property type="entry name" value="Fungal_lipase-type"/>
</dbReference>
<dbReference type="Gene3D" id="3.40.50.1820">
    <property type="entry name" value="alpha/beta hydrolase"/>
    <property type="match status" value="1"/>
</dbReference>
<feature type="region of interest" description="Disordered" evidence="21">
    <location>
        <begin position="521"/>
        <end position="544"/>
    </location>
</feature>
<evidence type="ECO:0000256" key="19">
    <source>
        <dbReference type="ARBA" id="ARBA00024663"/>
    </source>
</evidence>
<dbReference type="GO" id="GO:0046461">
    <property type="term" value="P:neutral lipid catabolic process"/>
    <property type="evidence" value="ECO:0007669"/>
    <property type="project" value="EnsemblFungi"/>
</dbReference>
<keyword evidence="14 22" id="KW-1133">Transmembrane helix</keyword>
<dbReference type="Proteomes" id="UP000094112">
    <property type="component" value="Unassembled WGS sequence"/>
</dbReference>
<feature type="compositionally biased region" description="Low complexity" evidence="21">
    <location>
        <begin position="485"/>
        <end position="501"/>
    </location>
</feature>
<evidence type="ECO:0000256" key="10">
    <source>
        <dbReference type="ARBA" id="ARBA00022753"/>
    </source>
</evidence>
<evidence type="ECO:0000256" key="5">
    <source>
        <dbReference type="ARBA" id="ARBA00011137"/>
    </source>
</evidence>
<dbReference type="GO" id="GO:0004806">
    <property type="term" value="F:triacylglycerol lipase activity"/>
    <property type="evidence" value="ECO:0007669"/>
    <property type="project" value="UniProtKB-EC"/>
</dbReference>
<evidence type="ECO:0000256" key="16">
    <source>
        <dbReference type="ARBA" id="ARBA00023098"/>
    </source>
</evidence>
<evidence type="ECO:0000256" key="12">
    <source>
        <dbReference type="ARBA" id="ARBA00022963"/>
    </source>
</evidence>
<evidence type="ECO:0000256" key="4">
    <source>
        <dbReference type="ARBA" id="ARBA00010701"/>
    </source>
</evidence>
<dbReference type="SUPFAM" id="SSF53474">
    <property type="entry name" value="alpha/beta-Hydrolases"/>
    <property type="match status" value="1"/>
</dbReference>
<dbReference type="InterPro" id="IPR029058">
    <property type="entry name" value="AB_hydrolase_fold"/>
</dbReference>
<dbReference type="EMBL" id="KV454211">
    <property type="protein sequence ID" value="ODQ58603.1"/>
    <property type="molecule type" value="Genomic_DNA"/>
</dbReference>
<dbReference type="GO" id="GO:0006624">
    <property type="term" value="P:vacuolar protein processing"/>
    <property type="evidence" value="ECO:0007669"/>
    <property type="project" value="EnsemblFungi"/>
</dbReference>
<reference evidence="24 25" key="1">
    <citation type="journal article" date="2016" name="Proc. Natl. Acad. Sci. U.S.A.">
        <title>Comparative genomics of biotechnologically important yeasts.</title>
        <authorList>
            <person name="Riley R."/>
            <person name="Haridas S."/>
            <person name="Wolfe K.H."/>
            <person name="Lopes M.R."/>
            <person name="Hittinger C.T."/>
            <person name="Goeker M."/>
            <person name="Salamov A.A."/>
            <person name="Wisecaver J.H."/>
            <person name="Long T.M."/>
            <person name="Calvey C.H."/>
            <person name="Aerts A.L."/>
            <person name="Barry K.W."/>
            <person name="Choi C."/>
            <person name="Clum A."/>
            <person name="Coughlan A.Y."/>
            <person name="Deshpande S."/>
            <person name="Douglass A.P."/>
            <person name="Hanson S.J."/>
            <person name="Klenk H.-P."/>
            <person name="LaButti K.M."/>
            <person name="Lapidus A."/>
            <person name="Lindquist E.A."/>
            <person name="Lipzen A.M."/>
            <person name="Meier-Kolthoff J.P."/>
            <person name="Ohm R.A."/>
            <person name="Otillar R.P."/>
            <person name="Pangilinan J.L."/>
            <person name="Peng Y."/>
            <person name="Rokas A."/>
            <person name="Rosa C.A."/>
            <person name="Scheuner C."/>
            <person name="Sibirny A.A."/>
            <person name="Slot J.C."/>
            <person name="Stielow J.B."/>
            <person name="Sun H."/>
            <person name="Kurtzman C.P."/>
            <person name="Blackwell M."/>
            <person name="Grigoriev I.V."/>
            <person name="Jeffries T.W."/>
        </authorList>
    </citation>
    <scope>NUCLEOTIDE SEQUENCE [LARGE SCALE GENOMIC DNA]</scope>
    <source>
        <strain evidence="25">ATCC 58044 / CBS 1984 / NCYC 433 / NRRL Y-366-8</strain>
    </source>
</reference>
<dbReference type="GO" id="GO:0004620">
    <property type="term" value="F:phospholipase activity"/>
    <property type="evidence" value="ECO:0007669"/>
    <property type="project" value="EnsemblFungi"/>
</dbReference>
<evidence type="ECO:0000256" key="14">
    <source>
        <dbReference type="ARBA" id="ARBA00022989"/>
    </source>
</evidence>
<evidence type="ECO:0000256" key="13">
    <source>
        <dbReference type="ARBA" id="ARBA00022968"/>
    </source>
</evidence>
<comment type="subunit">
    <text evidence="5">Binds to both phosphatidylinositol (PI) and phosphatidylinositol 3,5-bisphosphate (PIP2).</text>
</comment>
<dbReference type="InterPro" id="IPR050805">
    <property type="entry name" value="ATG15_Lipase"/>
</dbReference>
<evidence type="ECO:0000256" key="22">
    <source>
        <dbReference type="SAM" id="Phobius"/>
    </source>
</evidence>
<dbReference type="AlphaFoldDB" id="A0A1E3NZL9"/>
<evidence type="ECO:0000256" key="1">
    <source>
        <dbReference type="ARBA" id="ARBA00001024"/>
    </source>
</evidence>
<keyword evidence="13" id="KW-0735">Signal-anchor</keyword>
<feature type="domain" description="Fungal lipase-type" evidence="23">
    <location>
        <begin position="313"/>
        <end position="348"/>
    </location>
</feature>
<evidence type="ECO:0000256" key="7">
    <source>
        <dbReference type="ARBA" id="ARBA00018542"/>
    </source>
</evidence>
<dbReference type="STRING" id="683960.A0A1E3NZL9"/>
<keyword evidence="18" id="KW-0325">Glycoprotein</keyword>
<evidence type="ECO:0000256" key="9">
    <source>
        <dbReference type="ARBA" id="ARBA00022692"/>
    </source>
</evidence>
<comment type="similarity">
    <text evidence="4">Belongs to the AB hydrolase superfamily. Lipase family.</text>
</comment>
<keyword evidence="16" id="KW-0443">Lipid metabolism</keyword>
<dbReference type="PANTHER" id="PTHR47175:SF2">
    <property type="entry name" value="LIPASE ATG15-RELATED"/>
    <property type="match status" value="1"/>
</dbReference>
<organism evidence="24 25">
    <name type="scientific">Wickerhamomyces anomalus (strain ATCC 58044 / CBS 1984 / NCYC 433 / NRRL Y-366-8)</name>
    <name type="common">Yeast</name>
    <name type="synonym">Hansenula anomala</name>
    <dbReference type="NCBI Taxonomy" id="683960"/>
    <lineage>
        <taxon>Eukaryota</taxon>
        <taxon>Fungi</taxon>
        <taxon>Dikarya</taxon>
        <taxon>Ascomycota</taxon>
        <taxon>Saccharomycotina</taxon>
        <taxon>Saccharomycetes</taxon>
        <taxon>Phaffomycetales</taxon>
        <taxon>Wickerhamomycetaceae</taxon>
        <taxon>Wickerhamomyces</taxon>
    </lineage>
</organism>
<evidence type="ECO:0000313" key="24">
    <source>
        <dbReference type="EMBL" id="ODQ58603.1"/>
    </source>
</evidence>
<protein>
    <recommendedName>
        <fullName evidence="7">Putative lipase ATG15</fullName>
        <ecNumber evidence="6">3.1.1.3</ecNumber>
    </recommendedName>
    <alternativeName>
        <fullName evidence="20">Autophagy-related protein 15</fullName>
    </alternativeName>
    <alternativeName>
        <fullName evidence="8">Putative lipase atg15</fullName>
    </alternativeName>
</protein>
<comment type="catalytic activity">
    <reaction evidence="1">
        <text>a triacylglycerol + H2O = a diacylglycerol + a fatty acid + H(+)</text>
        <dbReference type="Rhea" id="RHEA:12044"/>
        <dbReference type="ChEBI" id="CHEBI:15377"/>
        <dbReference type="ChEBI" id="CHEBI:15378"/>
        <dbReference type="ChEBI" id="CHEBI:17855"/>
        <dbReference type="ChEBI" id="CHEBI:18035"/>
        <dbReference type="ChEBI" id="CHEBI:28868"/>
        <dbReference type="EC" id="3.1.1.3"/>
    </reaction>
</comment>
<evidence type="ECO:0000256" key="17">
    <source>
        <dbReference type="ARBA" id="ARBA00023136"/>
    </source>
</evidence>
<dbReference type="GO" id="GO:0005775">
    <property type="term" value="C:vacuolar lumen"/>
    <property type="evidence" value="ECO:0007669"/>
    <property type="project" value="EnsemblFungi"/>
</dbReference>
<keyword evidence="10" id="KW-0967">Endosome</keyword>
<comment type="function">
    <text evidence="19">Lipase which is essential for lysis of subvacuolar cytoplasm to vacuole targeted bodies and intravacuolar autophagic bodies. Involved in the lysis of intravacuolar multivesicular body (MVB) vesicles. The intravacuolar membrane disintegration by ATG15 is critical to life span extension.</text>
</comment>
<evidence type="ECO:0000256" key="2">
    <source>
        <dbReference type="ARBA" id="ARBA00004270"/>
    </source>
</evidence>
<evidence type="ECO:0000256" key="6">
    <source>
        <dbReference type="ARBA" id="ARBA00013279"/>
    </source>
</evidence>
<comment type="subcellular location">
    <subcellularLocation>
        <location evidence="3">Endosome</location>
        <location evidence="3">Multivesicular body membrane</location>
        <topology evidence="3">Single-pass type II membrane protein</topology>
    </subcellularLocation>
    <subcellularLocation>
        <location evidence="2">Prevacuolar compartment membrane</location>
        <topology evidence="2">Single-pass type II membrane protein</topology>
    </subcellularLocation>
</comment>
<dbReference type="OrthoDB" id="58570at2759"/>
<dbReference type="GO" id="GO:0032585">
    <property type="term" value="C:multivesicular body membrane"/>
    <property type="evidence" value="ECO:0007669"/>
    <property type="project" value="UniProtKB-SubCell"/>
</dbReference>